<evidence type="ECO:0000256" key="2">
    <source>
        <dbReference type="ARBA" id="ARBA00022741"/>
    </source>
</evidence>
<keyword evidence="3" id="KW-0175">Coiled coil</keyword>
<dbReference type="PANTHER" id="PTHR32046:SF11">
    <property type="entry name" value="IMMUNE-ASSOCIATED NUCLEOTIDE-BINDING PROTEIN 10-LIKE"/>
    <property type="match status" value="1"/>
</dbReference>
<dbReference type="Proteomes" id="UP001381693">
    <property type="component" value="Unassembled WGS sequence"/>
</dbReference>
<accession>A0AAN8X6A6</accession>
<dbReference type="InterPro" id="IPR006703">
    <property type="entry name" value="G_AIG1"/>
</dbReference>
<dbReference type="Pfam" id="PF04548">
    <property type="entry name" value="AIG1"/>
    <property type="match status" value="1"/>
</dbReference>
<comment type="caution">
    <text evidence="6">The sequence shown here is derived from an EMBL/GenBank/DDBJ whole genome shotgun (WGS) entry which is preliminary data.</text>
</comment>
<name>A0AAN8X6A6_HALRR</name>
<dbReference type="GO" id="GO:0005525">
    <property type="term" value="F:GTP binding"/>
    <property type="evidence" value="ECO:0007669"/>
    <property type="project" value="InterPro"/>
</dbReference>
<feature type="region of interest" description="Disordered" evidence="4">
    <location>
        <begin position="1"/>
        <end position="46"/>
    </location>
</feature>
<dbReference type="SMART" id="SM00382">
    <property type="entry name" value="AAA"/>
    <property type="match status" value="1"/>
</dbReference>
<dbReference type="SUPFAM" id="SSF52540">
    <property type="entry name" value="P-loop containing nucleoside triphosphate hydrolases"/>
    <property type="match status" value="1"/>
</dbReference>
<dbReference type="Gene3D" id="3.40.50.300">
    <property type="entry name" value="P-loop containing nucleotide triphosphate hydrolases"/>
    <property type="match status" value="1"/>
</dbReference>
<evidence type="ECO:0000313" key="6">
    <source>
        <dbReference type="EMBL" id="KAK7075183.1"/>
    </source>
</evidence>
<evidence type="ECO:0000256" key="4">
    <source>
        <dbReference type="SAM" id="MobiDB-lite"/>
    </source>
</evidence>
<dbReference type="InterPro" id="IPR027417">
    <property type="entry name" value="P-loop_NTPase"/>
</dbReference>
<feature type="compositionally biased region" description="Polar residues" evidence="4">
    <location>
        <begin position="72"/>
        <end position="91"/>
    </location>
</feature>
<keyword evidence="2" id="KW-0547">Nucleotide-binding</keyword>
<proteinExistence type="inferred from homology"/>
<dbReference type="InterPro" id="IPR003593">
    <property type="entry name" value="AAA+_ATPase"/>
</dbReference>
<dbReference type="PANTHER" id="PTHR32046">
    <property type="entry name" value="G DOMAIN-CONTAINING PROTEIN"/>
    <property type="match status" value="1"/>
</dbReference>
<gene>
    <name evidence="6" type="ORF">SK128_000577</name>
</gene>
<feature type="compositionally biased region" description="Basic and acidic residues" evidence="4">
    <location>
        <begin position="34"/>
        <end position="44"/>
    </location>
</feature>
<dbReference type="AlphaFoldDB" id="A0AAN8X6A6"/>
<evidence type="ECO:0000256" key="3">
    <source>
        <dbReference type="SAM" id="Coils"/>
    </source>
</evidence>
<protein>
    <recommendedName>
        <fullName evidence="5">AAA+ ATPase domain-containing protein</fullName>
    </recommendedName>
</protein>
<keyword evidence="7" id="KW-1185">Reference proteome</keyword>
<comment type="similarity">
    <text evidence="1">Belongs to the TRAFAC class TrmE-Era-EngA-EngB-Septin-like GTPase superfamily. AIG1/Toc34/Toc159-like paraseptin GTPase family. IAN subfamily.</text>
</comment>
<feature type="non-terminal residue" evidence="6">
    <location>
        <position position="867"/>
    </location>
</feature>
<evidence type="ECO:0000256" key="1">
    <source>
        <dbReference type="ARBA" id="ARBA00008535"/>
    </source>
</evidence>
<feature type="domain" description="AAA+ ATPase" evidence="5">
    <location>
        <begin position="418"/>
        <end position="544"/>
    </location>
</feature>
<feature type="region of interest" description="Disordered" evidence="4">
    <location>
        <begin position="69"/>
        <end position="91"/>
    </location>
</feature>
<evidence type="ECO:0000313" key="7">
    <source>
        <dbReference type="Proteomes" id="UP001381693"/>
    </source>
</evidence>
<feature type="coiled-coil region" evidence="3">
    <location>
        <begin position="338"/>
        <end position="365"/>
    </location>
</feature>
<organism evidence="6 7">
    <name type="scientific">Halocaridina rubra</name>
    <name type="common">Hawaiian red shrimp</name>
    <dbReference type="NCBI Taxonomy" id="373956"/>
    <lineage>
        <taxon>Eukaryota</taxon>
        <taxon>Metazoa</taxon>
        <taxon>Ecdysozoa</taxon>
        <taxon>Arthropoda</taxon>
        <taxon>Crustacea</taxon>
        <taxon>Multicrustacea</taxon>
        <taxon>Malacostraca</taxon>
        <taxon>Eumalacostraca</taxon>
        <taxon>Eucarida</taxon>
        <taxon>Decapoda</taxon>
        <taxon>Pleocyemata</taxon>
        <taxon>Caridea</taxon>
        <taxon>Atyoidea</taxon>
        <taxon>Atyidae</taxon>
        <taxon>Halocaridina</taxon>
    </lineage>
</organism>
<dbReference type="EMBL" id="JAXCGZ010011349">
    <property type="protein sequence ID" value="KAK7075183.1"/>
    <property type="molecule type" value="Genomic_DNA"/>
</dbReference>
<evidence type="ECO:0000259" key="5">
    <source>
        <dbReference type="SMART" id="SM00382"/>
    </source>
</evidence>
<sequence>MEASSADRNIPVNADLRRHRQTDDDKNIGNSDMLEDKTNTEKGRNNTPLALETKLNNDKCNLKVINRPPAEVSNNETPNKGTHCGSRNPTISTNSRVPATCHESIESSEYIADTMNTNLFLDNSEQYKSCRTNALKPVDDKHFESKKGECINVSPGHTVHGLIDTVKSQVGCEVISNELGTDKSCTEKNKDNVELDRGCKNVQISRIENIKICYENLAPTTTPVYAANNGSATNDSAVSIPFTENGKEKSNINTKLEESENSITRSENSLISDQVDLPKMTAMEHAEERLKNLLKSISGLNNEIRSVIKINNHQHMKGGVENKLIDNKKCLALCDAAIATLGENLKQYETIKDQLERSLEAYVRTQTGKNKQLGVKTPSNEHSSECALDLKRTDSVEEEGAVHFPHSIISKNKQDYKGKKVLLLLGAPGSGKTTLIKLIASFYTGLKSPDEYIMANTKSYIESLIRMSFTSYTAYPDKPDGIAITIIDTPGLSDSSAKKITDTLQDFLKIGDNKGTEIHAVGLVIPAHVSRLTAAEKIVMKWISTHFEEKSTQILPIITFADNNKTPPVVNTLKEFKMSTEKIFLFNNSVLSSDDAEEIYDLDRANWKLGYKNWIKIYSLISAFPALQTLGMNNKRDIGKTPSKDITEERCTVEVGTTLRNKREALHIHLPSSEPPIISGNCHTKHDQSTNTEETMQTGFAIGNSQDESKNDESRYISELNEALYIFVESVDKSHGYNKEWRKLRDAVWEKVSKIYEIRQRFGKPLSCDMLMNAQAKFVLSCKPGKYPVYHYLLILALSESKPLFSILGSLIQSARNTYCVLESYLHDMNIVQRYPFSFHLVRLQNIAKYNALDAIAKAMSRCGVHQ</sequence>
<reference evidence="6 7" key="1">
    <citation type="submission" date="2023-11" db="EMBL/GenBank/DDBJ databases">
        <title>Halocaridina rubra genome assembly.</title>
        <authorList>
            <person name="Smith C."/>
        </authorList>
    </citation>
    <scope>NUCLEOTIDE SEQUENCE [LARGE SCALE GENOMIC DNA]</scope>
    <source>
        <strain evidence="6">EP-1</strain>
        <tissue evidence="6">Whole</tissue>
    </source>
</reference>